<dbReference type="SUPFAM" id="SSF53448">
    <property type="entry name" value="Nucleotide-diphospho-sugar transferases"/>
    <property type="match status" value="1"/>
</dbReference>
<comment type="subcellular location">
    <subcellularLocation>
        <location evidence="1">Membrane</location>
        <topology evidence="1">Multi-pass membrane protein</topology>
    </subcellularLocation>
</comment>
<evidence type="ECO:0000313" key="10">
    <source>
        <dbReference type="Proteomes" id="UP000799436"/>
    </source>
</evidence>
<dbReference type="InterPro" id="IPR029044">
    <property type="entry name" value="Nucleotide-diphossugar_trans"/>
</dbReference>
<dbReference type="Proteomes" id="UP000799436">
    <property type="component" value="Unassembled WGS sequence"/>
</dbReference>
<feature type="transmembrane region" description="Helical" evidence="7">
    <location>
        <begin position="297"/>
        <end position="323"/>
    </location>
</feature>
<evidence type="ECO:0000256" key="2">
    <source>
        <dbReference type="ARBA" id="ARBA00022676"/>
    </source>
</evidence>
<evidence type="ECO:0000256" key="1">
    <source>
        <dbReference type="ARBA" id="ARBA00004141"/>
    </source>
</evidence>
<sequence>MATNFYIAATCVVESFLGLTPVRDARKAALEIQRGERSWKHSDDQLPIIDLVIVAYLPNEQDIIRDQVLYAVEELEYPKDRLRVNLVYNTNRPIEPLESELHDLQNHISNLVVIKVPNSKSKADNLNHFFTLDTGAEIIAQRFLDDPTISIVQGRCVVHNTAESFWAKMIAIEFDKIYAISYPGRSRLFNFGLFCGSNGYWRADLLKGHKMHGEMLTEDIDSALRAYGEGKRAVHDMNVTSFEMAPNKFQAFWKQRLRWAQGWTQASIVHLPLAWTKPPPAEDGTVKTRTMSERFGVLSLLLVREISYYLVTLHTCLLLSFVIVDWPHNVGEFVRLLFFRYPMSEWFFFATIIALLFTVYFTEKVRSEFTSRWTMVVFCIIYIPYLILLAVMGLYGHAREVVAYSSWNPTSRK</sequence>
<evidence type="ECO:0000259" key="8">
    <source>
        <dbReference type="Pfam" id="PF13632"/>
    </source>
</evidence>
<evidence type="ECO:0000256" key="6">
    <source>
        <dbReference type="ARBA" id="ARBA00023136"/>
    </source>
</evidence>
<keyword evidence="5 7" id="KW-1133">Transmembrane helix</keyword>
<name>A0A6G1L0N6_9PEZI</name>
<keyword evidence="3" id="KW-0808">Transferase</keyword>
<keyword evidence="10" id="KW-1185">Reference proteome</keyword>
<evidence type="ECO:0000256" key="7">
    <source>
        <dbReference type="SAM" id="Phobius"/>
    </source>
</evidence>
<protein>
    <recommendedName>
        <fullName evidence="8">Glycosyltransferase 2-like domain-containing protein</fullName>
    </recommendedName>
</protein>
<dbReference type="InterPro" id="IPR050321">
    <property type="entry name" value="Glycosyltr_2/OpgH_subfam"/>
</dbReference>
<organism evidence="9 10">
    <name type="scientific">Teratosphaeria nubilosa</name>
    <dbReference type="NCBI Taxonomy" id="161662"/>
    <lineage>
        <taxon>Eukaryota</taxon>
        <taxon>Fungi</taxon>
        <taxon>Dikarya</taxon>
        <taxon>Ascomycota</taxon>
        <taxon>Pezizomycotina</taxon>
        <taxon>Dothideomycetes</taxon>
        <taxon>Dothideomycetidae</taxon>
        <taxon>Mycosphaerellales</taxon>
        <taxon>Teratosphaeriaceae</taxon>
        <taxon>Teratosphaeria</taxon>
    </lineage>
</organism>
<evidence type="ECO:0000256" key="3">
    <source>
        <dbReference type="ARBA" id="ARBA00022679"/>
    </source>
</evidence>
<dbReference type="Pfam" id="PF13632">
    <property type="entry name" value="Glyco_trans_2_3"/>
    <property type="match status" value="1"/>
</dbReference>
<dbReference type="GO" id="GO:0016020">
    <property type="term" value="C:membrane"/>
    <property type="evidence" value="ECO:0007669"/>
    <property type="project" value="UniProtKB-SubCell"/>
</dbReference>
<dbReference type="InterPro" id="IPR001173">
    <property type="entry name" value="Glyco_trans_2-like"/>
</dbReference>
<dbReference type="PANTHER" id="PTHR43867">
    <property type="entry name" value="CELLULOSE SYNTHASE CATALYTIC SUBUNIT A [UDP-FORMING]"/>
    <property type="match status" value="1"/>
</dbReference>
<gene>
    <name evidence="9" type="ORF">EJ03DRAFT_345305</name>
</gene>
<dbReference type="OrthoDB" id="72851at2759"/>
<dbReference type="Gene3D" id="3.90.550.10">
    <property type="entry name" value="Spore Coat Polysaccharide Biosynthesis Protein SpsA, Chain A"/>
    <property type="match status" value="2"/>
</dbReference>
<dbReference type="PANTHER" id="PTHR43867:SF2">
    <property type="entry name" value="CELLULOSE SYNTHASE CATALYTIC SUBUNIT A [UDP-FORMING]"/>
    <property type="match status" value="1"/>
</dbReference>
<feature type="domain" description="Glycosyltransferase 2-like" evidence="8">
    <location>
        <begin position="142"/>
        <end position="359"/>
    </location>
</feature>
<keyword evidence="6 7" id="KW-0472">Membrane</keyword>
<dbReference type="CDD" id="cd06423">
    <property type="entry name" value="CESA_like"/>
    <property type="match status" value="1"/>
</dbReference>
<dbReference type="GO" id="GO:0016757">
    <property type="term" value="F:glycosyltransferase activity"/>
    <property type="evidence" value="ECO:0007669"/>
    <property type="project" value="UniProtKB-KW"/>
</dbReference>
<proteinExistence type="predicted"/>
<dbReference type="EMBL" id="ML995877">
    <property type="protein sequence ID" value="KAF2766099.1"/>
    <property type="molecule type" value="Genomic_DNA"/>
</dbReference>
<reference evidence="9" key="1">
    <citation type="journal article" date="2020" name="Stud. Mycol.">
        <title>101 Dothideomycetes genomes: a test case for predicting lifestyles and emergence of pathogens.</title>
        <authorList>
            <person name="Haridas S."/>
            <person name="Albert R."/>
            <person name="Binder M."/>
            <person name="Bloem J."/>
            <person name="Labutti K."/>
            <person name="Salamov A."/>
            <person name="Andreopoulos B."/>
            <person name="Baker S."/>
            <person name="Barry K."/>
            <person name="Bills G."/>
            <person name="Bluhm B."/>
            <person name="Cannon C."/>
            <person name="Castanera R."/>
            <person name="Culley D."/>
            <person name="Daum C."/>
            <person name="Ezra D."/>
            <person name="Gonzalez J."/>
            <person name="Henrissat B."/>
            <person name="Kuo A."/>
            <person name="Liang C."/>
            <person name="Lipzen A."/>
            <person name="Lutzoni F."/>
            <person name="Magnuson J."/>
            <person name="Mondo S."/>
            <person name="Nolan M."/>
            <person name="Ohm R."/>
            <person name="Pangilinan J."/>
            <person name="Park H.-J."/>
            <person name="Ramirez L."/>
            <person name="Alfaro M."/>
            <person name="Sun H."/>
            <person name="Tritt A."/>
            <person name="Yoshinaga Y."/>
            <person name="Zwiers L.-H."/>
            <person name="Turgeon B."/>
            <person name="Goodwin S."/>
            <person name="Spatafora J."/>
            <person name="Crous P."/>
            <person name="Grigoriev I."/>
        </authorList>
    </citation>
    <scope>NUCLEOTIDE SEQUENCE</scope>
    <source>
        <strain evidence="9">CBS 116005</strain>
    </source>
</reference>
<evidence type="ECO:0000313" key="9">
    <source>
        <dbReference type="EMBL" id="KAF2766099.1"/>
    </source>
</evidence>
<feature type="transmembrane region" description="Helical" evidence="7">
    <location>
        <begin position="373"/>
        <end position="395"/>
    </location>
</feature>
<evidence type="ECO:0000256" key="4">
    <source>
        <dbReference type="ARBA" id="ARBA00022692"/>
    </source>
</evidence>
<evidence type="ECO:0000256" key="5">
    <source>
        <dbReference type="ARBA" id="ARBA00022989"/>
    </source>
</evidence>
<dbReference type="AlphaFoldDB" id="A0A6G1L0N6"/>
<keyword evidence="4 7" id="KW-0812">Transmembrane</keyword>
<feature type="transmembrane region" description="Helical" evidence="7">
    <location>
        <begin position="343"/>
        <end position="361"/>
    </location>
</feature>
<keyword evidence="2" id="KW-0328">Glycosyltransferase</keyword>
<accession>A0A6G1L0N6</accession>